<sequence length="69" mass="7750">MFSNYTATANDAEEYLVVSLGVKNDYGSEPAPSVRRANEENGKDVRDEHQSVDAGKFVFILTVMWHVRS</sequence>
<evidence type="ECO:0000313" key="2">
    <source>
        <dbReference type="EMBL" id="KFB43951.1"/>
    </source>
</evidence>
<proteinExistence type="predicted"/>
<keyword evidence="2" id="KW-0472">Membrane</keyword>
<feature type="region of interest" description="Disordered" evidence="1">
    <location>
        <begin position="26"/>
        <end position="48"/>
    </location>
</feature>
<dbReference type="EMBL" id="KE525264">
    <property type="protein sequence ID" value="KFB43951.1"/>
    <property type="molecule type" value="Genomic_DNA"/>
</dbReference>
<dbReference type="AlphaFoldDB" id="A0A084W157"/>
<reference evidence="2 4" key="1">
    <citation type="journal article" date="2014" name="BMC Genomics">
        <title>Genome sequence of Anopheles sinensis provides insight into genetics basis of mosquito competence for malaria parasites.</title>
        <authorList>
            <person name="Zhou D."/>
            <person name="Zhang D."/>
            <person name="Ding G."/>
            <person name="Shi L."/>
            <person name="Hou Q."/>
            <person name="Ye Y."/>
            <person name="Xu Y."/>
            <person name="Zhou H."/>
            <person name="Xiong C."/>
            <person name="Li S."/>
            <person name="Yu J."/>
            <person name="Hong S."/>
            <person name="Yu X."/>
            <person name="Zou P."/>
            <person name="Chen C."/>
            <person name="Chang X."/>
            <person name="Wang W."/>
            <person name="Lv Y."/>
            <person name="Sun Y."/>
            <person name="Ma L."/>
            <person name="Shen B."/>
            <person name="Zhu C."/>
        </authorList>
    </citation>
    <scope>NUCLEOTIDE SEQUENCE [LARGE SCALE GENOMIC DNA]</scope>
</reference>
<accession>A0A084W157</accession>
<organism evidence="2">
    <name type="scientific">Anopheles sinensis</name>
    <name type="common">Mosquito</name>
    <dbReference type="NCBI Taxonomy" id="74873"/>
    <lineage>
        <taxon>Eukaryota</taxon>
        <taxon>Metazoa</taxon>
        <taxon>Ecdysozoa</taxon>
        <taxon>Arthropoda</taxon>
        <taxon>Hexapoda</taxon>
        <taxon>Insecta</taxon>
        <taxon>Pterygota</taxon>
        <taxon>Neoptera</taxon>
        <taxon>Endopterygota</taxon>
        <taxon>Diptera</taxon>
        <taxon>Nematocera</taxon>
        <taxon>Culicoidea</taxon>
        <taxon>Culicidae</taxon>
        <taxon>Anophelinae</taxon>
        <taxon>Anopheles</taxon>
    </lineage>
</organism>
<dbReference type="EMBL" id="ATLV01019208">
    <property type="status" value="NOT_ANNOTATED_CDS"/>
    <property type="molecule type" value="Genomic_DNA"/>
</dbReference>
<feature type="compositionally biased region" description="Basic and acidic residues" evidence="1">
    <location>
        <begin position="36"/>
        <end position="48"/>
    </location>
</feature>
<dbReference type="VEuPathDB" id="VectorBase:ASIC011779"/>
<dbReference type="EnsemblMetazoa" id="ASIC011779-RA">
    <property type="protein sequence ID" value="ASIC011779-PA"/>
    <property type="gene ID" value="ASIC011779"/>
</dbReference>
<protein>
    <submittedName>
        <fullName evidence="2 3">Transmembrane efflux protein</fullName>
    </submittedName>
</protein>
<evidence type="ECO:0000256" key="1">
    <source>
        <dbReference type="SAM" id="MobiDB-lite"/>
    </source>
</evidence>
<reference evidence="3" key="2">
    <citation type="submission" date="2020-05" db="UniProtKB">
        <authorList>
            <consortium name="EnsemblMetazoa"/>
        </authorList>
    </citation>
    <scope>IDENTIFICATION</scope>
</reference>
<gene>
    <name evidence="2" type="ORF">ZHAS_00011779</name>
</gene>
<keyword evidence="2" id="KW-0812">Transmembrane</keyword>
<name>A0A084W157_ANOSI</name>
<keyword evidence="4" id="KW-1185">Reference proteome</keyword>
<evidence type="ECO:0000313" key="4">
    <source>
        <dbReference type="Proteomes" id="UP000030765"/>
    </source>
</evidence>
<evidence type="ECO:0000313" key="3">
    <source>
        <dbReference type="EnsemblMetazoa" id="ASIC011779-PA"/>
    </source>
</evidence>
<dbReference type="Proteomes" id="UP000030765">
    <property type="component" value="Unassembled WGS sequence"/>
</dbReference>